<protein>
    <submittedName>
        <fullName evidence="2">Uncharacterized protein</fullName>
    </submittedName>
</protein>
<name>A0AAV7GLK2_DENCH</name>
<dbReference type="EMBL" id="JAGFBR010000009">
    <property type="protein sequence ID" value="KAH0462750.1"/>
    <property type="molecule type" value="Genomic_DNA"/>
</dbReference>
<evidence type="ECO:0000313" key="3">
    <source>
        <dbReference type="Proteomes" id="UP000775213"/>
    </source>
</evidence>
<gene>
    <name evidence="2" type="ORF">IEQ34_010325</name>
</gene>
<keyword evidence="3" id="KW-1185">Reference proteome</keyword>
<proteinExistence type="predicted"/>
<comment type="caution">
    <text evidence="2">The sequence shown here is derived from an EMBL/GenBank/DDBJ whole genome shotgun (WGS) entry which is preliminary data.</text>
</comment>
<dbReference type="Proteomes" id="UP000775213">
    <property type="component" value="Unassembled WGS sequence"/>
</dbReference>
<evidence type="ECO:0000313" key="2">
    <source>
        <dbReference type="EMBL" id="KAH0462750.1"/>
    </source>
</evidence>
<feature type="region of interest" description="Disordered" evidence="1">
    <location>
        <begin position="1"/>
        <end position="20"/>
    </location>
</feature>
<accession>A0AAV7GLK2</accession>
<evidence type="ECO:0000256" key="1">
    <source>
        <dbReference type="SAM" id="MobiDB-lite"/>
    </source>
</evidence>
<organism evidence="2 3">
    <name type="scientific">Dendrobium chrysotoxum</name>
    <name type="common">Orchid</name>
    <dbReference type="NCBI Taxonomy" id="161865"/>
    <lineage>
        <taxon>Eukaryota</taxon>
        <taxon>Viridiplantae</taxon>
        <taxon>Streptophyta</taxon>
        <taxon>Embryophyta</taxon>
        <taxon>Tracheophyta</taxon>
        <taxon>Spermatophyta</taxon>
        <taxon>Magnoliopsida</taxon>
        <taxon>Liliopsida</taxon>
        <taxon>Asparagales</taxon>
        <taxon>Orchidaceae</taxon>
        <taxon>Epidendroideae</taxon>
        <taxon>Malaxideae</taxon>
        <taxon>Dendrobiinae</taxon>
        <taxon>Dendrobium</taxon>
    </lineage>
</organism>
<reference evidence="2 3" key="1">
    <citation type="journal article" date="2021" name="Hortic Res">
        <title>Chromosome-scale assembly of the Dendrobium chrysotoxum genome enhances the understanding of orchid evolution.</title>
        <authorList>
            <person name="Zhang Y."/>
            <person name="Zhang G.Q."/>
            <person name="Zhang D."/>
            <person name="Liu X.D."/>
            <person name="Xu X.Y."/>
            <person name="Sun W.H."/>
            <person name="Yu X."/>
            <person name="Zhu X."/>
            <person name="Wang Z.W."/>
            <person name="Zhao X."/>
            <person name="Zhong W.Y."/>
            <person name="Chen H."/>
            <person name="Yin W.L."/>
            <person name="Huang T."/>
            <person name="Niu S.C."/>
            <person name="Liu Z.J."/>
        </authorList>
    </citation>
    <scope>NUCLEOTIDE SEQUENCE [LARGE SCALE GENOMIC DNA]</scope>
    <source>
        <strain evidence="2">Lindl</strain>
    </source>
</reference>
<sequence>MKSVTTSFPPAQPEGVKPDGRISAAPFVYERKLVKAGLEDLGDASLLPETSPLLGGSRFHPLSAARGEENVRKIARSLPPTFQDEAESSKKRRSPFAGARSVIHLNIEAFFNTYYIGFIEDIKFTLRYYIFITCNLVI</sequence>
<dbReference type="AlphaFoldDB" id="A0AAV7GLK2"/>